<evidence type="ECO:0000313" key="5">
    <source>
        <dbReference type="Proteomes" id="UP000266673"/>
    </source>
</evidence>
<organism evidence="4 5">
    <name type="scientific">Gigaspora rosea</name>
    <dbReference type="NCBI Taxonomy" id="44941"/>
    <lineage>
        <taxon>Eukaryota</taxon>
        <taxon>Fungi</taxon>
        <taxon>Fungi incertae sedis</taxon>
        <taxon>Mucoromycota</taxon>
        <taxon>Glomeromycotina</taxon>
        <taxon>Glomeromycetes</taxon>
        <taxon>Diversisporales</taxon>
        <taxon>Gigasporaceae</taxon>
        <taxon>Gigaspora</taxon>
    </lineage>
</organism>
<reference evidence="4 5" key="1">
    <citation type="submission" date="2018-06" db="EMBL/GenBank/DDBJ databases">
        <title>Comparative genomics reveals the genomic features of Rhizophagus irregularis, R. cerebriforme, R. diaphanum and Gigaspora rosea, and their symbiotic lifestyle signature.</title>
        <authorList>
            <person name="Morin E."/>
            <person name="San Clemente H."/>
            <person name="Chen E.C.H."/>
            <person name="De La Providencia I."/>
            <person name="Hainaut M."/>
            <person name="Kuo A."/>
            <person name="Kohler A."/>
            <person name="Murat C."/>
            <person name="Tang N."/>
            <person name="Roy S."/>
            <person name="Loubradou J."/>
            <person name="Henrissat B."/>
            <person name="Grigoriev I.V."/>
            <person name="Corradi N."/>
            <person name="Roux C."/>
            <person name="Martin F.M."/>
        </authorList>
    </citation>
    <scope>NUCLEOTIDE SEQUENCE [LARGE SCALE GENOMIC DNA]</scope>
    <source>
        <strain evidence="4 5">DAOM 194757</strain>
    </source>
</reference>
<dbReference type="PROSITE" id="PS51837">
    <property type="entry name" value="LITAF"/>
    <property type="match status" value="1"/>
</dbReference>
<evidence type="ECO:0000313" key="4">
    <source>
        <dbReference type="EMBL" id="RIB14060.1"/>
    </source>
</evidence>
<comment type="caution">
    <text evidence="4">The sequence shown here is derived from an EMBL/GenBank/DDBJ whole genome shotgun (WGS) entry which is preliminary data.</text>
</comment>
<keyword evidence="2" id="KW-1133">Transmembrane helix</keyword>
<evidence type="ECO:0000256" key="1">
    <source>
        <dbReference type="SAM" id="MobiDB-lite"/>
    </source>
</evidence>
<feature type="compositionally biased region" description="Polar residues" evidence="1">
    <location>
        <begin position="1"/>
        <end position="21"/>
    </location>
</feature>
<feature type="compositionally biased region" description="Low complexity" evidence="1">
    <location>
        <begin position="61"/>
        <end position="77"/>
    </location>
</feature>
<dbReference type="Proteomes" id="UP000266673">
    <property type="component" value="Unassembled WGS sequence"/>
</dbReference>
<keyword evidence="2" id="KW-0472">Membrane</keyword>
<feature type="compositionally biased region" description="Pro residues" evidence="1">
    <location>
        <begin position="31"/>
        <end position="41"/>
    </location>
</feature>
<dbReference type="AlphaFoldDB" id="A0A397UUW8"/>
<feature type="domain" description="LITAF" evidence="3">
    <location>
        <begin position="247"/>
        <end position="331"/>
    </location>
</feature>
<evidence type="ECO:0000256" key="2">
    <source>
        <dbReference type="SAM" id="Phobius"/>
    </source>
</evidence>
<dbReference type="STRING" id="44941.A0A397UUW8"/>
<dbReference type="OrthoDB" id="5599753at2759"/>
<dbReference type="EMBL" id="QKWP01000868">
    <property type="protein sequence ID" value="RIB14060.1"/>
    <property type="molecule type" value="Genomic_DNA"/>
</dbReference>
<gene>
    <name evidence="4" type="ORF">C2G38_1684897</name>
</gene>
<dbReference type="Pfam" id="PF10601">
    <property type="entry name" value="zf-LITAF-like"/>
    <property type="match status" value="1"/>
</dbReference>
<dbReference type="SMART" id="SM00714">
    <property type="entry name" value="LITAF"/>
    <property type="match status" value="1"/>
</dbReference>
<keyword evidence="5" id="KW-1185">Reference proteome</keyword>
<protein>
    <submittedName>
        <fullName evidence="4">LITAF-like zinc ribbon domain-containing protein</fullName>
    </submittedName>
</protein>
<name>A0A397UUW8_9GLOM</name>
<proteinExistence type="predicted"/>
<dbReference type="InterPro" id="IPR006629">
    <property type="entry name" value="LITAF"/>
</dbReference>
<accession>A0A397UUW8</accession>
<evidence type="ECO:0000259" key="3">
    <source>
        <dbReference type="PROSITE" id="PS51837"/>
    </source>
</evidence>
<feature type="region of interest" description="Disordered" evidence="1">
    <location>
        <begin position="1"/>
        <end position="83"/>
    </location>
</feature>
<feature type="compositionally biased region" description="Pro residues" evidence="1">
    <location>
        <begin position="50"/>
        <end position="60"/>
    </location>
</feature>
<keyword evidence="2" id="KW-0812">Transmembrane</keyword>
<feature type="transmembrane region" description="Helical" evidence="2">
    <location>
        <begin position="288"/>
        <end position="308"/>
    </location>
</feature>
<sequence length="331" mass="37020">MGFTQNSLTQNEDSSQNNSHPINMGHSSIPSDPPPPFPGSSPPQFTSPHQPFPGSVPPQYQPSQQQQAFSNQPSQQQVFTQSSTPQFQVFPNQIPQGQQQSTQQVNQDPFLQKQQFAQGQQQSTQQVNQDQFSQKQQFAQGQQQYIQPVNQDQFSQKQQYIQGQQQYTQQVNHDQTQFPQSTYQQANMGFQQQMSGVPNQQQTGAMPQVQIINQQQSNPLPQVQVVNQQTNAVPQVHVNVVQDQPTMRSMNPTQGYIHITSHTPTTVTCPHCNKSVVTVVTEEVGSTGMMIAIVLCLVFFPLAVIPFITPSFKDKTHACPNCRYVLGVVKA</sequence>
<feature type="region of interest" description="Disordered" evidence="1">
    <location>
        <begin position="113"/>
        <end position="133"/>
    </location>
</feature>